<dbReference type="STRING" id="243090.RB3210"/>
<evidence type="ECO:0000313" key="3">
    <source>
        <dbReference type="Proteomes" id="UP000001025"/>
    </source>
</evidence>
<proteinExistence type="predicted"/>
<organism evidence="2 3">
    <name type="scientific">Rhodopirellula baltica (strain DSM 10527 / NCIMB 13988 / SH1)</name>
    <dbReference type="NCBI Taxonomy" id="243090"/>
    <lineage>
        <taxon>Bacteria</taxon>
        <taxon>Pseudomonadati</taxon>
        <taxon>Planctomycetota</taxon>
        <taxon>Planctomycetia</taxon>
        <taxon>Pirellulales</taxon>
        <taxon>Pirellulaceae</taxon>
        <taxon>Rhodopirellula</taxon>
    </lineage>
</organism>
<feature type="compositionally biased region" description="Basic residues" evidence="1">
    <location>
        <begin position="56"/>
        <end position="68"/>
    </location>
</feature>
<dbReference type="AlphaFoldDB" id="Q7UUM0"/>
<dbReference type="Proteomes" id="UP000001025">
    <property type="component" value="Chromosome"/>
</dbReference>
<accession>Q7UUM0</accession>
<dbReference type="KEGG" id="rba:RB3210"/>
<evidence type="ECO:0000256" key="1">
    <source>
        <dbReference type="SAM" id="MobiDB-lite"/>
    </source>
</evidence>
<dbReference type="HOGENOM" id="CLU_2357794_0_0_0"/>
<evidence type="ECO:0000313" key="2">
    <source>
        <dbReference type="EMBL" id="CAD73059.1"/>
    </source>
</evidence>
<feature type="compositionally biased region" description="Polar residues" evidence="1">
    <location>
        <begin position="74"/>
        <end position="87"/>
    </location>
</feature>
<dbReference type="InParanoid" id="Q7UUM0"/>
<dbReference type="EnsemblBacteria" id="CAD73059">
    <property type="protein sequence ID" value="CAD73059"/>
    <property type="gene ID" value="RB3210"/>
</dbReference>
<protein>
    <submittedName>
        <fullName evidence="2">Uncharacterized protein</fullName>
    </submittedName>
</protein>
<reference evidence="2 3" key="1">
    <citation type="journal article" date="2003" name="Proc. Natl. Acad. Sci. U.S.A.">
        <title>Complete genome sequence of the marine planctomycete Pirellula sp. strain 1.</title>
        <authorList>
            <person name="Gloeckner F.O."/>
            <person name="Kube M."/>
            <person name="Bauer M."/>
            <person name="Teeling H."/>
            <person name="Lombardot T."/>
            <person name="Ludwig W."/>
            <person name="Gade D."/>
            <person name="Beck A."/>
            <person name="Borzym K."/>
            <person name="Heitmann K."/>
            <person name="Rabus R."/>
            <person name="Schlesner H."/>
            <person name="Amann R."/>
            <person name="Reinhardt R."/>
        </authorList>
    </citation>
    <scope>NUCLEOTIDE SEQUENCE [LARGE SCALE GENOMIC DNA]</scope>
    <source>
        <strain evidence="3">DSM 10527 / NCIMB 13988 / SH1</strain>
    </source>
</reference>
<sequence length="96" mass="11646">MMTDENTTNLFDHRRARLLLVLGRRVSRLASDQLWHCRQHGQQRRRSSLRWFVGRRKITNRHQATRNMHRSDTPHSSNQHTTLQRIQTNRKGREHD</sequence>
<dbReference type="EMBL" id="BX294138">
    <property type="protein sequence ID" value="CAD73059.1"/>
    <property type="molecule type" value="Genomic_DNA"/>
</dbReference>
<name>Q7UUM0_RHOBA</name>
<gene>
    <name evidence="2" type="ordered locus">RB3210</name>
</gene>
<keyword evidence="3" id="KW-1185">Reference proteome</keyword>
<feature type="region of interest" description="Disordered" evidence="1">
    <location>
        <begin position="56"/>
        <end position="96"/>
    </location>
</feature>